<evidence type="ECO:0000313" key="1">
    <source>
        <dbReference type="EMBL" id="MFC3084915.1"/>
    </source>
</evidence>
<name>A0ABV7DRA6_9RHOB</name>
<evidence type="ECO:0000313" key="2">
    <source>
        <dbReference type="Proteomes" id="UP001595445"/>
    </source>
</evidence>
<proteinExistence type="predicted"/>
<protein>
    <submittedName>
        <fullName evidence="1">Uncharacterized protein</fullName>
    </submittedName>
</protein>
<accession>A0ABV7DRA6</accession>
<reference evidence="2" key="1">
    <citation type="journal article" date="2019" name="Int. J. Syst. Evol. Microbiol.">
        <title>The Global Catalogue of Microorganisms (GCM) 10K type strain sequencing project: providing services to taxonomists for standard genome sequencing and annotation.</title>
        <authorList>
            <consortium name="The Broad Institute Genomics Platform"/>
            <consortium name="The Broad Institute Genome Sequencing Center for Infectious Disease"/>
            <person name="Wu L."/>
            <person name="Ma J."/>
        </authorList>
    </citation>
    <scope>NUCLEOTIDE SEQUENCE [LARGE SCALE GENOMIC DNA]</scope>
    <source>
        <strain evidence="2">KCTC 62102</strain>
    </source>
</reference>
<keyword evidence="2" id="KW-1185">Reference proteome</keyword>
<sequence>MPHIATDTASSTAADLVATFLVAWENAAISYERLLATGLAQDDHELARDQNYARLLDAGQYILWIGGHRATAHAARLIAKQVPDGSAEHFDRLWCGLMPQGNV</sequence>
<comment type="caution">
    <text evidence="1">The sequence shown here is derived from an EMBL/GenBank/DDBJ whole genome shotgun (WGS) entry which is preliminary data.</text>
</comment>
<dbReference type="Proteomes" id="UP001595445">
    <property type="component" value="Unassembled WGS sequence"/>
</dbReference>
<organism evidence="1 2">
    <name type="scientific">Tabrizicola soli</name>
    <dbReference type="NCBI Taxonomy" id="2185115"/>
    <lineage>
        <taxon>Bacteria</taxon>
        <taxon>Pseudomonadati</taxon>
        <taxon>Pseudomonadota</taxon>
        <taxon>Alphaproteobacteria</taxon>
        <taxon>Rhodobacterales</taxon>
        <taxon>Paracoccaceae</taxon>
        <taxon>Tabrizicola</taxon>
    </lineage>
</organism>
<dbReference type="EMBL" id="JBHRSM010000004">
    <property type="protein sequence ID" value="MFC3084915.1"/>
    <property type="molecule type" value="Genomic_DNA"/>
</dbReference>
<dbReference type="RefSeq" id="WP_386259645.1">
    <property type="nucleotide sequence ID" value="NZ_JBHRSM010000004.1"/>
</dbReference>
<gene>
    <name evidence="1" type="ORF">ACFOD6_02525</name>
</gene>